<keyword evidence="2" id="KW-1185">Reference proteome</keyword>
<sequence length="128" mass="13675">MSNPFAQTAPVALLPDDAAYAALAAAAIAPVRAAADDRVRVRIERMDTLGTWAFVQGRLEAPDGSRPDYAGTTFAERAAQGGMSDLHVALLRHDGDAWVLVDHAIGPADVAWLTWPTKHAAPRQLFGF</sequence>
<evidence type="ECO:0000313" key="2">
    <source>
        <dbReference type="Proteomes" id="UP000298681"/>
    </source>
</evidence>
<gene>
    <name evidence="1" type="ORF">E4582_07880</name>
</gene>
<comment type="caution">
    <text evidence="1">The sequence shown here is derived from an EMBL/GenBank/DDBJ whole genome shotgun (WGS) entry which is preliminary data.</text>
</comment>
<dbReference type="EMBL" id="SPUH01000001">
    <property type="protein sequence ID" value="TKS54684.1"/>
    <property type="molecule type" value="Genomic_DNA"/>
</dbReference>
<dbReference type="AlphaFoldDB" id="A0A4Z1R4W5"/>
<dbReference type="RefSeq" id="WP_134674043.1">
    <property type="nucleotide sequence ID" value="NZ_SPUH01000001.1"/>
</dbReference>
<reference evidence="1 2" key="1">
    <citation type="submission" date="2019-01" db="EMBL/GenBank/DDBJ databases">
        <authorList>
            <person name="Zhang S."/>
        </authorList>
    </citation>
    <scope>NUCLEOTIDE SEQUENCE [LARGE SCALE GENOMIC DNA]</scope>
    <source>
        <strain evidence="1 2">1626</strain>
    </source>
</reference>
<accession>A0A4Z1R4W5</accession>
<protein>
    <submittedName>
        <fullName evidence="1">Uncharacterized protein</fullName>
    </submittedName>
</protein>
<name>A0A4Z1R4W5_9GAMM</name>
<evidence type="ECO:0000313" key="1">
    <source>
        <dbReference type="EMBL" id="TKS54684.1"/>
    </source>
</evidence>
<organism evidence="1 2">
    <name type="scientific">Luteimonas yindakuii</name>
    <dbReference type="NCBI Taxonomy" id="2565782"/>
    <lineage>
        <taxon>Bacteria</taxon>
        <taxon>Pseudomonadati</taxon>
        <taxon>Pseudomonadota</taxon>
        <taxon>Gammaproteobacteria</taxon>
        <taxon>Lysobacterales</taxon>
        <taxon>Lysobacteraceae</taxon>
        <taxon>Luteimonas</taxon>
    </lineage>
</organism>
<dbReference type="Proteomes" id="UP000298681">
    <property type="component" value="Unassembled WGS sequence"/>
</dbReference>
<proteinExistence type="predicted"/>